<dbReference type="FunFam" id="3.30.160.60:FF:000097">
    <property type="entry name" value="Zinc finger protein"/>
    <property type="match status" value="1"/>
</dbReference>
<dbReference type="RefSeq" id="XP_052126454.1">
    <property type="nucleotide sequence ID" value="XM_052270494.1"/>
</dbReference>
<evidence type="ECO:0000256" key="7">
    <source>
        <dbReference type="ARBA" id="ARBA00023015"/>
    </source>
</evidence>
<dbReference type="Pfam" id="PF00096">
    <property type="entry name" value="zf-C2H2"/>
    <property type="match status" value="4"/>
</dbReference>
<dbReference type="InterPro" id="IPR036236">
    <property type="entry name" value="Znf_C2H2_sf"/>
</dbReference>
<comment type="subcellular location">
    <subcellularLocation>
        <location evidence="2">Nucleus</location>
    </subcellularLocation>
</comment>
<dbReference type="PANTHER" id="PTHR24388:SF54">
    <property type="entry name" value="PROTEIN ESCARGOT"/>
    <property type="match status" value="1"/>
</dbReference>
<evidence type="ECO:0000256" key="4">
    <source>
        <dbReference type="ARBA" id="ARBA00022737"/>
    </source>
</evidence>
<evidence type="ECO:0000256" key="6">
    <source>
        <dbReference type="ARBA" id="ARBA00022833"/>
    </source>
</evidence>
<keyword evidence="8" id="KW-0238">DNA-binding</keyword>
<evidence type="ECO:0000256" key="12">
    <source>
        <dbReference type="PROSITE-ProRule" id="PRU00042"/>
    </source>
</evidence>
<keyword evidence="14" id="KW-1185">Reference proteome</keyword>
<accession>A0A9C6WZQ6</accession>
<comment type="function">
    <text evidence="1">May be involved in transcriptional regulation.</text>
</comment>
<keyword evidence="9" id="KW-0804">Transcription</keyword>
<dbReference type="FunFam" id="3.30.160.60:FF:000690">
    <property type="entry name" value="Zinc finger protein 354C"/>
    <property type="match status" value="1"/>
</dbReference>
<name>A0A9C6WZQ6_FRAOC</name>
<dbReference type="PROSITE" id="PS50157">
    <property type="entry name" value="ZINC_FINGER_C2H2_2"/>
    <property type="match status" value="5"/>
</dbReference>
<evidence type="ECO:0000256" key="3">
    <source>
        <dbReference type="ARBA" id="ARBA00022723"/>
    </source>
</evidence>
<dbReference type="GO" id="GO:0000981">
    <property type="term" value="F:DNA-binding transcription factor activity, RNA polymerase II-specific"/>
    <property type="evidence" value="ECO:0007669"/>
    <property type="project" value="TreeGrafter"/>
</dbReference>
<dbReference type="GO" id="GO:0008270">
    <property type="term" value="F:zinc ion binding"/>
    <property type="evidence" value="ECO:0007669"/>
    <property type="project" value="UniProtKB-KW"/>
</dbReference>
<feature type="domain" description="C2H2-type" evidence="13">
    <location>
        <begin position="95"/>
        <end position="122"/>
    </location>
</feature>
<sequence length="197" mass="22870">MAEIPLSRSSGECSFCGKEFGSQLKLERHTLIHTGEKPFDCVYCGRKFNQSSSLKNHLRTHTGERPFNCGFCERTFAKAANRNDHVRTHTGERPYHCKKCPKSFATWAALSRHEKEHSSCYTCQYCKRRFRRNDNLKAHISNIHKRKREEHTDGVIDLTLSDNEEDFTASCVKRDIVEARIDNSLDMDLMTSDYEDE</sequence>
<keyword evidence="6" id="KW-0862">Zinc</keyword>
<dbReference type="InterPro" id="IPR050527">
    <property type="entry name" value="Snail/Krueppel_Znf"/>
</dbReference>
<keyword evidence="5 12" id="KW-0863">Zinc-finger</keyword>
<feature type="domain" description="C2H2-type" evidence="13">
    <location>
        <begin position="67"/>
        <end position="94"/>
    </location>
</feature>
<keyword evidence="10" id="KW-0539">Nucleus</keyword>
<dbReference type="SUPFAM" id="SSF57667">
    <property type="entry name" value="beta-beta-alpha zinc fingers"/>
    <property type="match status" value="3"/>
</dbReference>
<evidence type="ECO:0000313" key="15">
    <source>
        <dbReference type="RefSeq" id="XP_052126454.1"/>
    </source>
</evidence>
<evidence type="ECO:0000256" key="9">
    <source>
        <dbReference type="ARBA" id="ARBA00023163"/>
    </source>
</evidence>
<evidence type="ECO:0000256" key="2">
    <source>
        <dbReference type="ARBA" id="ARBA00004123"/>
    </source>
</evidence>
<reference evidence="15" key="2">
    <citation type="submission" date="2025-08" db="UniProtKB">
        <authorList>
            <consortium name="RefSeq"/>
        </authorList>
    </citation>
    <scope>IDENTIFICATION</scope>
    <source>
        <tissue evidence="15">Whole organism</tissue>
    </source>
</reference>
<evidence type="ECO:0000313" key="14">
    <source>
        <dbReference type="Proteomes" id="UP000504606"/>
    </source>
</evidence>
<dbReference type="InterPro" id="IPR013087">
    <property type="entry name" value="Znf_C2H2_type"/>
</dbReference>
<reference evidence="15" key="1">
    <citation type="journal article" date="2018" name="Proc. Natl. Acad. Sci. U.S.A.">
        <title>Phylogenomics and the evolution of hemipteroid insects.</title>
        <authorList>
            <person name="Johnson K.P."/>
            <person name="Dietrich C.H."/>
            <person name="Friedrich F."/>
            <person name="Beutel R.G."/>
            <person name="Wipfler B."/>
            <person name="Peters R.S."/>
            <person name="Allen J.M."/>
            <person name="Petersen M."/>
            <person name="Donath A."/>
            <person name="Walden K.K."/>
            <person name="Kozlov A.M."/>
            <person name="Podsiadlowski L."/>
            <person name="Mayer C."/>
            <person name="Meusemann K."/>
            <person name="Vasilikopoulos A."/>
            <person name="Waterhouse R.M."/>
            <person name="Cameron S.L."/>
            <person name="Weirauch C."/>
            <person name="Swanson D.R."/>
            <person name="Percy D.M."/>
            <person name="Hardy N.B."/>
            <person name="Terry I."/>
            <person name="Liu S."/>
            <person name="Zhou X."/>
            <person name="Misof B."/>
            <person name="Robertson H.M."/>
            <person name="Yoshizawa K."/>
        </authorList>
    </citation>
    <scope>NUCLEOTIDE SEQUENCE</scope>
    <source>
        <tissue evidence="15">Whole organism</tissue>
    </source>
</reference>
<evidence type="ECO:0000256" key="8">
    <source>
        <dbReference type="ARBA" id="ARBA00023125"/>
    </source>
</evidence>
<dbReference type="KEGG" id="foc:113211790"/>
<proteinExistence type="inferred from homology"/>
<comment type="similarity">
    <text evidence="11">Belongs to the snail C2H2-type zinc-finger protein family.</text>
</comment>
<organism evidence="14 15">
    <name type="scientific">Frankliniella occidentalis</name>
    <name type="common">Western flower thrips</name>
    <name type="synonym">Euthrips occidentalis</name>
    <dbReference type="NCBI Taxonomy" id="133901"/>
    <lineage>
        <taxon>Eukaryota</taxon>
        <taxon>Metazoa</taxon>
        <taxon>Ecdysozoa</taxon>
        <taxon>Arthropoda</taxon>
        <taxon>Hexapoda</taxon>
        <taxon>Insecta</taxon>
        <taxon>Pterygota</taxon>
        <taxon>Neoptera</taxon>
        <taxon>Paraneoptera</taxon>
        <taxon>Thysanoptera</taxon>
        <taxon>Terebrantia</taxon>
        <taxon>Thripoidea</taxon>
        <taxon>Thripidae</taxon>
        <taxon>Frankliniella</taxon>
    </lineage>
</organism>
<keyword evidence="7" id="KW-0805">Transcription regulation</keyword>
<feature type="domain" description="C2H2-type" evidence="13">
    <location>
        <begin position="39"/>
        <end position="66"/>
    </location>
</feature>
<dbReference type="GeneID" id="113211790"/>
<feature type="domain" description="C2H2-type" evidence="13">
    <location>
        <begin position="121"/>
        <end position="149"/>
    </location>
</feature>
<dbReference type="PANTHER" id="PTHR24388">
    <property type="entry name" value="ZINC FINGER PROTEIN"/>
    <property type="match status" value="1"/>
</dbReference>
<dbReference type="GO" id="GO:0005634">
    <property type="term" value="C:nucleus"/>
    <property type="evidence" value="ECO:0007669"/>
    <property type="project" value="UniProtKB-SubCell"/>
</dbReference>
<dbReference type="AlphaFoldDB" id="A0A9C6WZQ6"/>
<keyword evidence="4" id="KW-0677">Repeat</keyword>
<feature type="non-terminal residue" evidence="15">
    <location>
        <position position="197"/>
    </location>
</feature>
<dbReference type="FunFam" id="3.30.160.60:FF:002343">
    <property type="entry name" value="Zinc finger protein 33A"/>
    <property type="match status" value="1"/>
</dbReference>
<evidence type="ECO:0000256" key="10">
    <source>
        <dbReference type="ARBA" id="ARBA00023242"/>
    </source>
</evidence>
<protein>
    <submittedName>
        <fullName evidence="15">Zinc finger protein 577-like</fullName>
    </submittedName>
</protein>
<evidence type="ECO:0000256" key="1">
    <source>
        <dbReference type="ARBA" id="ARBA00003767"/>
    </source>
</evidence>
<gene>
    <name evidence="15" type="primary">LOC113211790</name>
</gene>
<feature type="domain" description="C2H2-type" evidence="13">
    <location>
        <begin position="11"/>
        <end position="38"/>
    </location>
</feature>
<evidence type="ECO:0000256" key="5">
    <source>
        <dbReference type="ARBA" id="ARBA00022771"/>
    </source>
</evidence>
<dbReference type="Gene3D" id="3.30.160.60">
    <property type="entry name" value="Classic Zinc Finger"/>
    <property type="match status" value="5"/>
</dbReference>
<dbReference type="Proteomes" id="UP000504606">
    <property type="component" value="Unplaced"/>
</dbReference>
<dbReference type="GO" id="GO:0000978">
    <property type="term" value="F:RNA polymerase II cis-regulatory region sequence-specific DNA binding"/>
    <property type="evidence" value="ECO:0007669"/>
    <property type="project" value="TreeGrafter"/>
</dbReference>
<keyword evidence="3" id="KW-0479">Metal-binding</keyword>
<dbReference type="GO" id="GO:0003682">
    <property type="term" value="F:chromatin binding"/>
    <property type="evidence" value="ECO:0007669"/>
    <property type="project" value="UniProtKB-ARBA"/>
</dbReference>
<evidence type="ECO:0000259" key="13">
    <source>
        <dbReference type="PROSITE" id="PS50157"/>
    </source>
</evidence>
<dbReference type="GO" id="GO:0040029">
    <property type="term" value="P:epigenetic regulation of gene expression"/>
    <property type="evidence" value="ECO:0007669"/>
    <property type="project" value="UniProtKB-ARBA"/>
</dbReference>
<dbReference type="OrthoDB" id="6077919at2759"/>
<dbReference type="PROSITE" id="PS00028">
    <property type="entry name" value="ZINC_FINGER_C2H2_1"/>
    <property type="match status" value="5"/>
</dbReference>
<dbReference type="GO" id="GO:0000785">
    <property type="term" value="C:chromatin"/>
    <property type="evidence" value="ECO:0007669"/>
    <property type="project" value="UniProtKB-ARBA"/>
</dbReference>
<evidence type="ECO:0000256" key="11">
    <source>
        <dbReference type="ARBA" id="ARBA00037948"/>
    </source>
</evidence>
<dbReference type="SMART" id="SM00355">
    <property type="entry name" value="ZnF_C2H2"/>
    <property type="match status" value="5"/>
</dbReference>